<evidence type="ECO:0000313" key="6">
    <source>
        <dbReference type="Proteomes" id="UP000005239"/>
    </source>
</evidence>
<comment type="similarity">
    <text evidence="2">Belongs to the NOP16 family.</text>
</comment>
<dbReference type="PANTHER" id="PTHR13243">
    <property type="entry name" value="HSPC111 PROTEIN-RELATED"/>
    <property type="match status" value="1"/>
</dbReference>
<keyword evidence="6" id="KW-1185">Reference proteome</keyword>
<evidence type="ECO:0000256" key="2">
    <source>
        <dbReference type="ARBA" id="ARBA00008479"/>
    </source>
</evidence>
<dbReference type="Pfam" id="PF09420">
    <property type="entry name" value="Nop16"/>
    <property type="match status" value="1"/>
</dbReference>
<gene>
    <name evidence="5" type="primary">WBGene00103742</name>
</gene>
<reference evidence="5" key="2">
    <citation type="submission" date="2022-06" db="UniProtKB">
        <authorList>
            <consortium name="EnsemblMetazoa"/>
        </authorList>
    </citation>
    <scope>IDENTIFICATION</scope>
    <source>
        <strain evidence="5">PS312</strain>
    </source>
</reference>
<keyword evidence="4" id="KW-0539">Nucleus</keyword>
<dbReference type="GO" id="GO:0042273">
    <property type="term" value="P:ribosomal large subunit biogenesis"/>
    <property type="evidence" value="ECO:0000318"/>
    <property type="project" value="GO_Central"/>
</dbReference>
<proteinExistence type="inferred from homology"/>
<dbReference type="InterPro" id="IPR019002">
    <property type="entry name" value="Ribosome_biogenesis_Nop16"/>
</dbReference>
<dbReference type="AlphaFoldDB" id="A0A454XR97"/>
<dbReference type="OMA" id="RESKYYP"/>
<name>A0A454XR97_PRIPA</name>
<sequence>MPRSVKHGGKKRTQFRALKNISKKRNIAKKKKERVQTECEQLSTAWNHKKTVKENMSAMGLAYDPNTVTPMVATKTKKVAEVEMVDVSEISKINAEQKKKFKKKGKKSEPSELDVKASNVVSELEKAAEQEAKDQKVGREFRLQERDIEFCVYMYEKHKDDYKAMSRDPRNLWQETPKQLEKKIRIYKNSPYYKVIESMETA</sequence>
<protein>
    <recommendedName>
        <fullName evidence="3">Nucleolar protein 16</fullName>
    </recommendedName>
</protein>
<dbReference type="OrthoDB" id="285729at2759"/>
<reference evidence="6" key="1">
    <citation type="journal article" date="2008" name="Nat. Genet.">
        <title>The Pristionchus pacificus genome provides a unique perspective on nematode lifestyle and parasitism.</title>
        <authorList>
            <person name="Dieterich C."/>
            <person name="Clifton S.W."/>
            <person name="Schuster L.N."/>
            <person name="Chinwalla A."/>
            <person name="Delehaunty K."/>
            <person name="Dinkelacker I."/>
            <person name="Fulton L."/>
            <person name="Fulton R."/>
            <person name="Godfrey J."/>
            <person name="Minx P."/>
            <person name="Mitreva M."/>
            <person name="Roeseler W."/>
            <person name="Tian H."/>
            <person name="Witte H."/>
            <person name="Yang S.P."/>
            <person name="Wilson R.K."/>
            <person name="Sommer R.J."/>
        </authorList>
    </citation>
    <scope>NUCLEOTIDE SEQUENCE [LARGE SCALE GENOMIC DNA]</scope>
    <source>
        <strain evidence="6">PS312</strain>
    </source>
</reference>
<dbReference type="GO" id="GO:0005730">
    <property type="term" value="C:nucleolus"/>
    <property type="evidence" value="ECO:0000318"/>
    <property type="project" value="GO_Central"/>
</dbReference>
<evidence type="ECO:0000256" key="3">
    <source>
        <dbReference type="ARBA" id="ARBA00015522"/>
    </source>
</evidence>
<dbReference type="Proteomes" id="UP000005239">
    <property type="component" value="Unassembled WGS sequence"/>
</dbReference>
<dbReference type="EnsemblMetazoa" id="PPA14188.1">
    <property type="protein sequence ID" value="PPA14188.1"/>
    <property type="gene ID" value="WBGene00103742"/>
</dbReference>
<evidence type="ECO:0000256" key="1">
    <source>
        <dbReference type="ARBA" id="ARBA00004604"/>
    </source>
</evidence>
<evidence type="ECO:0000313" key="5">
    <source>
        <dbReference type="EnsemblMetazoa" id="PPA14188.1"/>
    </source>
</evidence>
<accession>A0A454XR97</accession>
<organism evidence="5 6">
    <name type="scientific">Pristionchus pacificus</name>
    <name type="common">Parasitic nematode worm</name>
    <dbReference type="NCBI Taxonomy" id="54126"/>
    <lineage>
        <taxon>Eukaryota</taxon>
        <taxon>Metazoa</taxon>
        <taxon>Ecdysozoa</taxon>
        <taxon>Nematoda</taxon>
        <taxon>Chromadorea</taxon>
        <taxon>Rhabditida</taxon>
        <taxon>Rhabditina</taxon>
        <taxon>Diplogasteromorpha</taxon>
        <taxon>Diplogasteroidea</taxon>
        <taxon>Neodiplogasteridae</taxon>
        <taxon>Pristionchus</taxon>
    </lineage>
</organism>
<comment type="subcellular location">
    <subcellularLocation>
        <location evidence="1">Nucleus</location>
        <location evidence="1">Nucleolus</location>
    </subcellularLocation>
</comment>
<dbReference type="PANTHER" id="PTHR13243:SF1">
    <property type="entry name" value="NUCLEOLAR PROTEIN 16"/>
    <property type="match status" value="1"/>
</dbReference>
<accession>A0A8R1YE24</accession>
<evidence type="ECO:0000256" key="4">
    <source>
        <dbReference type="ARBA" id="ARBA00023242"/>
    </source>
</evidence>